<evidence type="ECO:0000313" key="2">
    <source>
        <dbReference type="Proteomes" id="UP001150538"/>
    </source>
</evidence>
<dbReference type="EMBL" id="JANBPU010000278">
    <property type="protein sequence ID" value="KAJ1913225.1"/>
    <property type="molecule type" value="Genomic_DNA"/>
</dbReference>
<reference evidence="1" key="1">
    <citation type="submission" date="2022-07" db="EMBL/GenBank/DDBJ databases">
        <title>Phylogenomic reconstructions and comparative analyses of Kickxellomycotina fungi.</title>
        <authorList>
            <person name="Reynolds N.K."/>
            <person name="Stajich J.E."/>
            <person name="Barry K."/>
            <person name="Grigoriev I.V."/>
            <person name="Crous P."/>
            <person name="Smith M.E."/>
        </authorList>
    </citation>
    <scope>NUCLEOTIDE SEQUENCE</scope>
    <source>
        <strain evidence="1">NBRC 100468</strain>
    </source>
</reference>
<dbReference type="Proteomes" id="UP001150538">
    <property type="component" value="Unassembled WGS sequence"/>
</dbReference>
<keyword evidence="2" id="KW-1185">Reference proteome</keyword>
<sequence>MNSTRSLSPTPQYPNNRVSGSGLKSKLFATPKRAIDMASQVILYDKVKAVLEQQEQRLGIILNPVDSLENSWKLAEFIYQAPIDFKKSSQVLAQAIKQVGVVDGILKLFTLDEKDQALVLIGYLREASDLIDELYRDELMNLAREIQAQHPNRQAIRGEIQADEEIENPVKRLNQLSLAVDDIMTQVKDFAEILGIEPEKIVERSLIYNDKKRDFLDKVQAQAQTTNNQMRS</sequence>
<organism evidence="1 2">
    <name type="scientific">Mycoemilia scoparia</name>
    <dbReference type="NCBI Taxonomy" id="417184"/>
    <lineage>
        <taxon>Eukaryota</taxon>
        <taxon>Fungi</taxon>
        <taxon>Fungi incertae sedis</taxon>
        <taxon>Zoopagomycota</taxon>
        <taxon>Kickxellomycotina</taxon>
        <taxon>Kickxellomycetes</taxon>
        <taxon>Kickxellales</taxon>
        <taxon>Kickxellaceae</taxon>
        <taxon>Mycoemilia</taxon>
    </lineage>
</organism>
<gene>
    <name evidence="1" type="ORF">H4219_005302</name>
</gene>
<name>A0A9W7ZPP3_9FUNG</name>
<comment type="caution">
    <text evidence="1">The sequence shown here is derived from an EMBL/GenBank/DDBJ whole genome shotgun (WGS) entry which is preliminary data.</text>
</comment>
<proteinExistence type="predicted"/>
<evidence type="ECO:0000313" key="1">
    <source>
        <dbReference type="EMBL" id="KAJ1913225.1"/>
    </source>
</evidence>
<accession>A0A9W7ZPP3</accession>
<dbReference type="AlphaFoldDB" id="A0A9W7ZPP3"/>
<protein>
    <submittedName>
        <fullName evidence="1">Uncharacterized protein</fullName>
    </submittedName>
</protein>